<feature type="non-terminal residue" evidence="2">
    <location>
        <position position="1"/>
    </location>
</feature>
<reference evidence="2" key="1">
    <citation type="journal article" date="2014" name="Front. Microbiol.">
        <title>High frequency of phylogenetically diverse reductive dehalogenase-homologous genes in deep subseafloor sedimentary metagenomes.</title>
        <authorList>
            <person name="Kawai M."/>
            <person name="Futagami T."/>
            <person name="Toyoda A."/>
            <person name="Takaki Y."/>
            <person name="Nishi S."/>
            <person name="Hori S."/>
            <person name="Arai W."/>
            <person name="Tsubouchi T."/>
            <person name="Morono Y."/>
            <person name="Uchiyama I."/>
            <person name="Ito T."/>
            <person name="Fujiyama A."/>
            <person name="Inagaki F."/>
            <person name="Takami H."/>
        </authorList>
    </citation>
    <scope>NUCLEOTIDE SEQUENCE</scope>
    <source>
        <strain evidence="2">Expedition CK06-06</strain>
    </source>
</reference>
<proteinExistence type="predicted"/>
<dbReference type="InterPro" id="IPR029069">
    <property type="entry name" value="HotDog_dom_sf"/>
</dbReference>
<comment type="caution">
    <text evidence="2">The sequence shown here is derived from an EMBL/GenBank/DDBJ whole genome shotgun (WGS) entry which is preliminary data.</text>
</comment>
<feature type="non-terminal residue" evidence="2">
    <location>
        <position position="169"/>
    </location>
</feature>
<protein>
    <recommendedName>
        <fullName evidence="1">FAS1-like dehydratase domain-containing protein</fullName>
    </recommendedName>
</protein>
<dbReference type="AlphaFoldDB" id="X1GET2"/>
<feature type="domain" description="FAS1-like dehydratase" evidence="1">
    <location>
        <begin position="14"/>
        <end position="127"/>
    </location>
</feature>
<evidence type="ECO:0000259" key="1">
    <source>
        <dbReference type="Pfam" id="PF13452"/>
    </source>
</evidence>
<dbReference type="EMBL" id="BARU01014160">
    <property type="protein sequence ID" value="GAH31518.1"/>
    <property type="molecule type" value="Genomic_DNA"/>
</dbReference>
<name>X1GET2_9ZZZZ</name>
<sequence length="169" mass="19164">AVLSDESVKLNRDFLGKEYSTGPQLVEPESIRQYALATNEKNPRYLNTELDTELIPPPLYPVSFLPPILGQLVDDSEDMELNILRVVHAGHKMSWREVIHPGDEIHTTAKIINMKQRGVNDILDLQIHCRREETIVVEMGYRLLVRGKKTKRDGKPVGSTQVIDKGNVL</sequence>
<dbReference type="Pfam" id="PF13452">
    <property type="entry name" value="FAS1_DH_region"/>
    <property type="match status" value="1"/>
</dbReference>
<dbReference type="CDD" id="cd03441">
    <property type="entry name" value="R_hydratase_like"/>
    <property type="match status" value="1"/>
</dbReference>
<dbReference type="SUPFAM" id="SSF54637">
    <property type="entry name" value="Thioesterase/thiol ester dehydrase-isomerase"/>
    <property type="match status" value="1"/>
</dbReference>
<organism evidence="2">
    <name type="scientific">marine sediment metagenome</name>
    <dbReference type="NCBI Taxonomy" id="412755"/>
    <lineage>
        <taxon>unclassified sequences</taxon>
        <taxon>metagenomes</taxon>
        <taxon>ecological metagenomes</taxon>
    </lineage>
</organism>
<accession>X1GET2</accession>
<gene>
    <name evidence="2" type="ORF">S03H2_25158</name>
</gene>
<dbReference type="InterPro" id="IPR039569">
    <property type="entry name" value="FAS1-like_DH_region"/>
</dbReference>
<evidence type="ECO:0000313" key="2">
    <source>
        <dbReference type="EMBL" id="GAH31518.1"/>
    </source>
</evidence>
<dbReference type="Gene3D" id="3.10.129.10">
    <property type="entry name" value="Hotdog Thioesterase"/>
    <property type="match status" value="1"/>
</dbReference>